<reference evidence="1 2" key="1">
    <citation type="journal article" date="2021" name="Hortic Res">
        <title>High-quality reference genome and annotation aids understanding of berry development for evergreen blueberry (Vaccinium darrowii).</title>
        <authorList>
            <person name="Yu J."/>
            <person name="Hulse-Kemp A.M."/>
            <person name="Babiker E."/>
            <person name="Staton M."/>
        </authorList>
    </citation>
    <scope>NUCLEOTIDE SEQUENCE [LARGE SCALE GENOMIC DNA]</scope>
    <source>
        <strain evidence="2">cv. NJ 8807/NJ 8810</strain>
        <tissue evidence="1">Young leaf</tissue>
    </source>
</reference>
<accession>A0ACB7YQ17</accession>
<dbReference type="Proteomes" id="UP000828048">
    <property type="component" value="Chromosome 11"/>
</dbReference>
<proteinExistence type="predicted"/>
<comment type="caution">
    <text evidence="1">The sequence shown here is derived from an EMBL/GenBank/DDBJ whole genome shotgun (WGS) entry which is preliminary data.</text>
</comment>
<keyword evidence="2" id="KW-1185">Reference proteome</keyword>
<dbReference type="EMBL" id="CM037161">
    <property type="protein sequence ID" value="KAH7855610.1"/>
    <property type="molecule type" value="Genomic_DNA"/>
</dbReference>
<organism evidence="1 2">
    <name type="scientific">Vaccinium darrowii</name>
    <dbReference type="NCBI Taxonomy" id="229202"/>
    <lineage>
        <taxon>Eukaryota</taxon>
        <taxon>Viridiplantae</taxon>
        <taxon>Streptophyta</taxon>
        <taxon>Embryophyta</taxon>
        <taxon>Tracheophyta</taxon>
        <taxon>Spermatophyta</taxon>
        <taxon>Magnoliopsida</taxon>
        <taxon>eudicotyledons</taxon>
        <taxon>Gunneridae</taxon>
        <taxon>Pentapetalae</taxon>
        <taxon>asterids</taxon>
        <taxon>Ericales</taxon>
        <taxon>Ericaceae</taxon>
        <taxon>Vaccinioideae</taxon>
        <taxon>Vaccinieae</taxon>
        <taxon>Vaccinium</taxon>
    </lineage>
</organism>
<name>A0ACB7YQ17_9ERIC</name>
<evidence type="ECO:0000313" key="2">
    <source>
        <dbReference type="Proteomes" id="UP000828048"/>
    </source>
</evidence>
<protein>
    <submittedName>
        <fullName evidence="1">Uncharacterized protein</fullName>
    </submittedName>
</protein>
<sequence length="397" mass="44073">MVESEPLKPKPRSIVRIGIFLISHSLLVSVICCTVGVVALLLLPVLAINTYISENALMPGSAHPMLSSQDVSKANKFVQEITTSNLIPTELGNFFVRYHCCMLFIWIMPMVLLGEALSLGIASSVCSLLTRVTWLAKDIIWLAADSQHGEYAVVKAWLTDYHTPLFGGLAKLNVEMCHESSNMYELKRSLVTEADVSDVFRRGGTMGAALVIKVADSSEEVERDTLSIFAEASNGQMPNLDLINIVNYLAVHGQGLRALGVPTSSHGAFRDYQVDAITLEISPKYFPNNKGRKNEFLLRGGRLVEGVIRSLLFILMPPSKILVQTKTSKPLLHHRLMLSFKSWKWLHAAKTVFVVHIWSVIVSLLIVPMCLMANCANVFDGFTFDFRCQRLVSEISH</sequence>
<evidence type="ECO:0000313" key="1">
    <source>
        <dbReference type="EMBL" id="KAH7855610.1"/>
    </source>
</evidence>
<gene>
    <name evidence="1" type="ORF">Vadar_026741</name>
</gene>